<dbReference type="PROSITE" id="PS50943">
    <property type="entry name" value="HTH_CROC1"/>
    <property type="match status" value="1"/>
</dbReference>
<accession>A0A2U2MRK9</accession>
<dbReference type="PANTHER" id="PTHR46797:SF23">
    <property type="entry name" value="HTH-TYPE TRANSCRIPTIONAL REGULATOR SUTR"/>
    <property type="match status" value="1"/>
</dbReference>
<dbReference type="RefSeq" id="WP_109137691.1">
    <property type="nucleotide sequence ID" value="NZ_QFFN01000021.1"/>
</dbReference>
<evidence type="ECO:0000259" key="4">
    <source>
        <dbReference type="PROSITE" id="PS50943"/>
    </source>
</evidence>
<dbReference type="Pfam" id="PF01381">
    <property type="entry name" value="HTH_3"/>
    <property type="match status" value="1"/>
</dbReference>
<dbReference type="InterPro" id="IPR010982">
    <property type="entry name" value="Lambda_DNA-bd_dom_sf"/>
</dbReference>
<keyword evidence="6" id="KW-1185">Reference proteome</keyword>
<dbReference type="InterPro" id="IPR001387">
    <property type="entry name" value="Cro/C1-type_HTH"/>
</dbReference>
<dbReference type="GO" id="GO:0003700">
    <property type="term" value="F:DNA-binding transcription factor activity"/>
    <property type="evidence" value="ECO:0007669"/>
    <property type="project" value="TreeGrafter"/>
</dbReference>
<sequence length="93" mass="10634">MTNNSSLPALRRRAFGMAVVQLRNARHLSQERLAQLAGIDRSYMGRIERGERSVGYDKIWAIGDALDVSFLELAQQMQIEFQVLQRELDVTAR</sequence>
<dbReference type="OrthoDB" id="9814553at2"/>
<keyword evidence="2" id="KW-0238">DNA-binding</keyword>
<proteinExistence type="predicted"/>
<keyword evidence="1" id="KW-0805">Transcription regulation</keyword>
<dbReference type="InterPro" id="IPR050807">
    <property type="entry name" value="TransReg_Diox_bact_type"/>
</dbReference>
<dbReference type="GO" id="GO:0003677">
    <property type="term" value="F:DNA binding"/>
    <property type="evidence" value="ECO:0007669"/>
    <property type="project" value="UniProtKB-KW"/>
</dbReference>
<feature type="domain" description="HTH cro/C1-type" evidence="4">
    <location>
        <begin position="19"/>
        <end position="73"/>
    </location>
</feature>
<comment type="caution">
    <text evidence="5">The sequence shown here is derived from an EMBL/GenBank/DDBJ whole genome shotgun (WGS) entry which is preliminary data.</text>
</comment>
<dbReference type="AlphaFoldDB" id="A0A2U2MRK9"/>
<dbReference type="SUPFAM" id="SSF47413">
    <property type="entry name" value="lambda repressor-like DNA-binding domains"/>
    <property type="match status" value="1"/>
</dbReference>
<gene>
    <name evidence="5" type="ORF">DF200_07630</name>
</gene>
<evidence type="ECO:0000313" key="6">
    <source>
        <dbReference type="Proteomes" id="UP000245753"/>
    </source>
</evidence>
<keyword evidence="3" id="KW-0804">Transcription</keyword>
<evidence type="ECO:0000256" key="3">
    <source>
        <dbReference type="ARBA" id="ARBA00023163"/>
    </source>
</evidence>
<dbReference type="PANTHER" id="PTHR46797">
    <property type="entry name" value="HTH-TYPE TRANSCRIPTIONAL REGULATOR"/>
    <property type="match status" value="1"/>
</dbReference>
<dbReference type="GO" id="GO:0005829">
    <property type="term" value="C:cytosol"/>
    <property type="evidence" value="ECO:0007669"/>
    <property type="project" value="TreeGrafter"/>
</dbReference>
<dbReference type="CDD" id="cd00093">
    <property type="entry name" value="HTH_XRE"/>
    <property type="match status" value="1"/>
</dbReference>
<evidence type="ECO:0000313" key="5">
    <source>
        <dbReference type="EMBL" id="PWG59472.1"/>
    </source>
</evidence>
<evidence type="ECO:0000256" key="1">
    <source>
        <dbReference type="ARBA" id="ARBA00023015"/>
    </source>
</evidence>
<dbReference type="EMBL" id="QFFN01000021">
    <property type="protein sequence ID" value="PWG59472.1"/>
    <property type="molecule type" value="Genomic_DNA"/>
</dbReference>
<dbReference type="Gene3D" id="1.10.260.40">
    <property type="entry name" value="lambda repressor-like DNA-binding domains"/>
    <property type="match status" value="1"/>
</dbReference>
<evidence type="ECO:0000256" key="2">
    <source>
        <dbReference type="ARBA" id="ARBA00023125"/>
    </source>
</evidence>
<protein>
    <submittedName>
        <fullName evidence="5">Transcriptional regulator</fullName>
    </submittedName>
</protein>
<organism evidence="5 6">
    <name type="scientific">Bifidobacterium catulorum</name>
    <dbReference type="NCBI Taxonomy" id="1630173"/>
    <lineage>
        <taxon>Bacteria</taxon>
        <taxon>Bacillati</taxon>
        <taxon>Actinomycetota</taxon>
        <taxon>Actinomycetes</taxon>
        <taxon>Bifidobacteriales</taxon>
        <taxon>Bifidobacteriaceae</taxon>
        <taxon>Bifidobacterium</taxon>
    </lineage>
</organism>
<dbReference type="Proteomes" id="UP000245753">
    <property type="component" value="Unassembled WGS sequence"/>
</dbReference>
<dbReference type="SMART" id="SM00530">
    <property type="entry name" value="HTH_XRE"/>
    <property type="match status" value="1"/>
</dbReference>
<reference evidence="5 6" key="1">
    <citation type="journal article" date="2018" name="Int. J. Syst. Evol. Microbiol.">
        <title>Bifidobacterium catulorum sp. nov., a novel taxon from the faeces of the baby common marmoset (Callithrix jacchus).</title>
        <authorList>
            <person name="Modesto M."/>
            <person name="Michelini S."/>
            <person name="Oki K."/>
            <person name="Biavati B."/>
            <person name="Watanabe K."/>
            <person name="Mattarelli P."/>
        </authorList>
    </citation>
    <scope>NUCLEOTIDE SEQUENCE [LARGE SCALE GENOMIC DNA]</scope>
    <source>
        <strain evidence="5 6">MRM 8.19</strain>
    </source>
</reference>
<name>A0A2U2MRK9_9BIFI</name>